<protein>
    <submittedName>
        <fullName evidence="2">Uncharacterized protein</fullName>
    </submittedName>
</protein>
<organism evidence="2 3">
    <name type="scientific">Bradyrhizobium diazoefficiens</name>
    <dbReference type="NCBI Taxonomy" id="1355477"/>
    <lineage>
        <taxon>Bacteria</taxon>
        <taxon>Pseudomonadati</taxon>
        <taxon>Pseudomonadota</taxon>
        <taxon>Alphaproteobacteria</taxon>
        <taxon>Hyphomicrobiales</taxon>
        <taxon>Nitrobacteraceae</taxon>
        <taxon>Bradyrhizobium</taxon>
    </lineage>
</organism>
<sequence>MMTDLMFVAALGQLTIQLLTLCFGAMLILAGALLLTRWMASASADLED</sequence>
<feature type="transmembrane region" description="Helical" evidence="1">
    <location>
        <begin position="6"/>
        <end position="35"/>
    </location>
</feature>
<keyword evidence="1" id="KW-0472">Membrane</keyword>
<dbReference type="Proteomes" id="UP000063308">
    <property type="component" value="Chromosome"/>
</dbReference>
<evidence type="ECO:0000313" key="2">
    <source>
        <dbReference type="EMBL" id="BAR61944.1"/>
    </source>
</evidence>
<name>A0A0E4BWT1_9BRAD</name>
<keyword evidence="1" id="KW-1133">Transmembrane helix</keyword>
<proteinExistence type="predicted"/>
<dbReference type="EMBL" id="AP014685">
    <property type="protein sequence ID" value="BAR61944.1"/>
    <property type="molecule type" value="Genomic_DNA"/>
</dbReference>
<dbReference type="AlphaFoldDB" id="A0A0E4BWT1"/>
<reference evidence="2 3" key="1">
    <citation type="submission" date="2014-11" db="EMBL/GenBank/DDBJ databases">
        <title>Symbiosis island explosion on the genome of extra-slow-growing strains of soybean bradyrhizobia with massive insertion sequences.</title>
        <authorList>
            <person name="Iida T."/>
            <person name="Minamisawa K."/>
        </authorList>
    </citation>
    <scope>NUCLEOTIDE SEQUENCE [LARGE SCALE GENOMIC DNA]</scope>
    <source>
        <strain evidence="2 3">NK6</strain>
    </source>
</reference>
<gene>
    <name evidence="2" type="ORF">NK6_8797</name>
</gene>
<evidence type="ECO:0000256" key="1">
    <source>
        <dbReference type="SAM" id="Phobius"/>
    </source>
</evidence>
<evidence type="ECO:0000313" key="3">
    <source>
        <dbReference type="Proteomes" id="UP000063308"/>
    </source>
</evidence>
<accession>A0A0E4BWT1</accession>
<keyword evidence="1" id="KW-0812">Transmembrane</keyword>